<comment type="caution">
    <text evidence="2">The sequence shown here is derived from an EMBL/GenBank/DDBJ whole genome shotgun (WGS) entry which is preliminary data.</text>
</comment>
<evidence type="ECO:0000313" key="3">
    <source>
        <dbReference type="Proteomes" id="UP000266340"/>
    </source>
</evidence>
<dbReference type="InterPro" id="IPR011083">
    <property type="entry name" value="Phage_tail_collar_dom"/>
</dbReference>
<dbReference type="AlphaFoldDB" id="A0A398CHR5"/>
<dbReference type="EMBL" id="QXJM01000049">
    <property type="protein sequence ID" value="RIE00669.1"/>
    <property type="molecule type" value="Genomic_DNA"/>
</dbReference>
<protein>
    <submittedName>
        <fullName evidence="2">Phage tail protein</fullName>
    </submittedName>
</protein>
<evidence type="ECO:0000313" key="2">
    <source>
        <dbReference type="EMBL" id="RIE00669.1"/>
    </source>
</evidence>
<dbReference type="InterPro" id="IPR037053">
    <property type="entry name" value="Phage_tail_collar_dom_sf"/>
</dbReference>
<dbReference type="Proteomes" id="UP000266340">
    <property type="component" value="Unassembled WGS sequence"/>
</dbReference>
<accession>A0A398CHR5</accession>
<dbReference type="OrthoDB" id="9810174at2"/>
<dbReference type="RefSeq" id="WP_119152283.1">
    <property type="nucleotide sequence ID" value="NZ_JBHSOV010000034.1"/>
</dbReference>
<reference evidence="2 3" key="1">
    <citation type="submission" date="2018-09" db="EMBL/GenBank/DDBJ databases">
        <title>Cohnella cavernae sp. nov., isolated from a karst cave.</title>
        <authorList>
            <person name="Zhu H."/>
        </authorList>
    </citation>
    <scope>NUCLEOTIDE SEQUENCE [LARGE SCALE GENOMIC DNA]</scope>
    <source>
        <strain evidence="2 3">K2E09-144</strain>
    </source>
</reference>
<dbReference type="SUPFAM" id="SSF88874">
    <property type="entry name" value="Receptor-binding domain of short tail fibre protein gp12"/>
    <property type="match status" value="1"/>
</dbReference>
<sequence length="169" mass="17570">MAEPFLGEVRLLAFNYPPQGWVQCNGQLLSISQNQALFTLLGNSYGGDGKTTFAVPNLQGSVPVQTNNASVVGAAGGEAAHTLTINEMPAHTHEATGGADATSATPLGNAWGTQSAAPAVTSYEPTANTTMNSNALQSMGASQPHSNMQPYLVINYCIAVEGYYPPKPN</sequence>
<proteinExistence type="predicted"/>
<gene>
    <name evidence="2" type="ORF">D3H35_27290</name>
</gene>
<dbReference type="Gene3D" id="3.90.1340.10">
    <property type="entry name" value="Phage tail collar domain"/>
    <property type="match status" value="1"/>
</dbReference>
<evidence type="ECO:0000259" key="1">
    <source>
        <dbReference type="Pfam" id="PF07484"/>
    </source>
</evidence>
<keyword evidence="3" id="KW-1185">Reference proteome</keyword>
<dbReference type="Pfam" id="PF07484">
    <property type="entry name" value="Collar"/>
    <property type="match status" value="1"/>
</dbReference>
<organism evidence="2 3">
    <name type="scientific">Cohnella faecalis</name>
    <dbReference type="NCBI Taxonomy" id="2315694"/>
    <lineage>
        <taxon>Bacteria</taxon>
        <taxon>Bacillati</taxon>
        <taxon>Bacillota</taxon>
        <taxon>Bacilli</taxon>
        <taxon>Bacillales</taxon>
        <taxon>Paenibacillaceae</taxon>
        <taxon>Cohnella</taxon>
    </lineage>
</organism>
<name>A0A398CHR5_9BACL</name>
<feature type="domain" description="Phage tail collar" evidence="1">
    <location>
        <begin position="7"/>
        <end position="63"/>
    </location>
</feature>